<dbReference type="HAMAP" id="MF_01385">
    <property type="entry name" value="UreF"/>
    <property type="match status" value="1"/>
</dbReference>
<gene>
    <name evidence="3 4" type="primary">ureF</name>
    <name evidence="4" type="ORF">BOA8489_02513</name>
</gene>
<dbReference type="Pfam" id="PF01730">
    <property type="entry name" value="UreF"/>
    <property type="match status" value="1"/>
</dbReference>
<evidence type="ECO:0000313" key="4">
    <source>
        <dbReference type="EMBL" id="SMX24389.1"/>
    </source>
</evidence>
<evidence type="ECO:0000256" key="2">
    <source>
        <dbReference type="ARBA" id="ARBA00023186"/>
    </source>
</evidence>
<dbReference type="InterPro" id="IPR038277">
    <property type="entry name" value="UreF_sf"/>
</dbReference>
<keyword evidence="5" id="KW-1185">Reference proteome</keyword>
<dbReference type="InterPro" id="IPR002639">
    <property type="entry name" value="UreF"/>
</dbReference>
<keyword evidence="2 3" id="KW-0143">Chaperone</keyword>
<dbReference type="AlphaFoldDB" id="A0A238J0Y3"/>
<keyword evidence="3" id="KW-0963">Cytoplasm</keyword>
<reference evidence="4 5" key="1">
    <citation type="submission" date="2017-05" db="EMBL/GenBank/DDBJ databases">
        <authorList>
            <person name="Song R."/>
            <person name="Chenine A.L."/>
            <person name="Ruprecht R.M."/>
        </authorList>
    </citation>
    <scope>NUCLEOTIDE SEQUENCE [LARGE SCALE GENOMIC DNA]</scope>
    <source>
        <strain evidence="4 5">CECT 8489</strain>
    </source>
</reference>
<dbReference type="GO" id="GO:0016151">
    <property type="term" value="F:nickel cation binding"/>
    <property type="evidence" value="ECO:0007669"/>
    <property type="project" value="UniProtKB-UniRule"/>
</dbReference>
<evidence type="ECO:0000256" key="3">
    <source>
        <dbReference type="HAMAP-Rule" id="MF_01385"/>
    </source>
</evidence>
<dbReference type="EMBL" id="FXXQ01000008">
    <property type="protein sequence ID" value="SMX24389.1"/>
    <property type="molecule type" value="Genomic_DNA"/>
</dbReference>
<dbReference type="RefSeq" id="WP_176440290.1">
    <property type="nucleotide sequence ID" value="NZ_FXXQ01000008.1"/>
</dbReference>
<comment type="function">
    <text evidence="3">Required for maturation of urease via the functional incorporation of the urease nickel metallocenter.</text>
</comment>
<dbReference type="Proteomes" id="UP000201838">
    <property type="component" value="Unassembled WGS sequence"/>
</dbReference>
<comment type="subcellular location">
    <subcellularLocation>
        <location evidence="3">Cytoplasm</location>
    </subcellularLocation>
</comment>
<name>A0A238J0Y3_9RHOB</name>
<comment type="similarity">
    <text evidence="3">Belongs to the UreF family.</text>
</comment>
<protein>
    <recommendedName>
        <fullName evidence="3">Urease accessory protein UreF</fullName>
    </recommendedName>
</protein>
<dbReference type="Gene3D" id="1.10.4190.10">
    <property type="entry name" value="Urease accessory protein UreF"/>
    <property type="match status" value="1"/>
</dbReference>
<dbReference type="PANTHER" id="PTHR33620">
    <property type="entry name" value="UREASE ACCESSORY PROTEIN F"/>
    <property type="match status" value="1"/>
</dbReference>
<comment type="subunit">
    <text evidence="3">UreD, UreF and UreG form a complex that acts as a GTP-hydrolysis-dependent molecular chaperone, activating the urease apoprotein by helping to assemble the nickel containing metallocenter of UreC. The UreE protein probably delivers the nickel.</text>
</comment>
<evidence type="ECO:0000313" key="5">
    <source>
        <dbReference type="Proteomes" id="UP000201838"/>
    </source>
</evidence>
<dbReference type="PIRSF" id="PIRSF009467">
    <property type="entry name" value="Ureas_acces_UreF"/>
    <property type="match status" value="1"/>
</dbReference>
<sequence>MATITITAMLIAMSDADLLTLTHWLSPVFPVGGYAYSQALETAIADGDVKDSASLADWLRFTLTDGSGQADAILLTSAMAPDADLAGLNFWAAALAPSAERWQETSEQGAAFTRAVNDLRGESATAAALPIAVGRAARGLDLATHRVAALYLQSMIATLVTGAVRHIPLGQAAGQKIIAALQPTILAVAEDAPGKSPIDIRSATFGADRASMIHETQETRIFRT</sequence>
<accession>A0A238J0Y3</accession>
<organism evidence="4 5">
    <name type="scientific">Boseongicola aestuarii</name>
    <dbReference type="NCBI Taxonomy" id="1470561"/>
    <lineage>
        <taxon>Bacteria</taxon>
        <taxon>Pseudomonadati</taxon>
        <taxon>Pseudomonadota</taxon>
        <taxon>Alphaproteobacteria</taxon>
        <taxon>Rhodobacterales</taxon>
        <taxon>Paracoccaceae</taxon>
        <taxon>Boseongicola</taxon>
    </lineage>
</organism>
<dbReference type="GO" id="GO:0005737">
    <property type="term" value="C:cytoplasm"/>
    <property type="evidence" value="ECO:0007669"/>
    <property type="project" value="UniProtKB-SubCell"/>
</dbReference>
<evidence type="ECO:0000256" key="1">
    <source>
        <dbReference type="ARBA" id="ARBA00022988"/>
    </source>
</evidence>
<proteinExistence type="inferred from homology"/>
<keyword evidence="1 3" id="KW-0996">Nickel insertion</keyword>
<dbReference type="PANTHER" id="PTHR33620:SF1">
    <property type="entry name" value="UREASE ACCESSORY PROTEIN F"/>
    <property type="match status" value="1"/>
</dbReference>